<reference evidence="5 6" key="1">
    <citation type="journal article" date="2024" name="BMC Genomics">
        <title>De novo assembly and annotation of Popillia japonica's genome with initial clues to its potential as an invasive pest.</title>
        <authorList>
            <person name="Cucini C."/>
            <person name="Boschi S."/>
            <person name="Funari R."/>
            <person name="Cardaioli E."/>
            <person name="Iannotti N."/>
            <person name="Marturano G."/>
            <person name="Paoli F."/>
            <person name="Bruttini M."/>
            <person name="Carapelli A."/>
            <person name="Frati F."/>
            <person name="Nardi F."/>
        </authorList>
    </citation>
    <scope>NUCLEOTIDE SEQUENCE [LARGE SCALE GENOMIC DNA]</scope>
    <source>
        <strain evidence="5">DMR45628</strain>
    </source>
</reference>
<dbReference type="PANTHER" id="PTHR37984">
    <property type="entry name" value="PROTEIN CBG26694"/>
    <property type="match status" value="1"/>
</dbReference>
<dbReference type="InterPro" id="IPR021109">
    <property type="entry name" value="Peptidase_aspartic_dom_sf"/>
</dbReference>
<dbReference type="EMBL" id="JASPKY010000134">
    <property type="protein sequence ID" value="KAK9731333.1"/>
    <property type="molecule type" value="Genomic_DNA"/>
</dbReference>
<dbReference type="InterPro" id="IPR043502">
    <property type="entry name" value="DNA/RNA_pol_sf"/>
</dbReference>
<accession>A0AAW1LBP0</accession>
<evidence type="ECO:0000256" key="3">
    <source>
        <dbReference type="ARBA" id="ARBA00022722"/>
    </source>
</evidence>
<dbReference type="InterPro" id="IPR050951">
    <property type="entry name" value="Retrovirus_Pol_polyprotein"/>
</dbReference>
<evidence type="ECO:0000256" key="4">
    <source>
        <dbReference type="ARBA" id="ARBA00022759"/>
    </source>
</evidence>
<protein>
    <recommendedName>
        <fullName evidence="7">Retropepsins domain-containing protein</fullName>
    </recommendedName>
</protein>
<keyword evidence="4" id="KW-0378">Hydrolase</keyword>
<keyword evidence="4" id="KW-0255">Endonuclease</keyword>
<sequence length="350" mass="39592">MASKVESKNKTHYCKSKRSLKQNEKHINEINSDSNESLTYIDSINLDNVASKNTLHWTIDISINNHIIPFKLDTGAGCNCLPINVYKSLNCKNEIIRESKRSLKQNEKHINEINSDSNESLTYIDSINLDNVASKNTLHWTIDISINNHIIPFKLDTGAGCNCLPINVYKSLNCKNEIIRDSLSIIAYGNNKITTRGSVVLKSNVKGTMYNIKYVLVKTDSSPILGLNGCKKLNLVQKIDNITDSKTEFITKNTDVFSGSGKIPFQYKIKMKQNCTPYQSACRRVPDTIKPLLKKTLDNLVEKDIIEQTHKATEWANNIVIVEKPNKKLRICLDPLHLNESIVTDKFPII</sequence>
<keyword evidence="6" id="KW-1185">Reference proteome</keyword>
<dbReference type="GO" id="GO:0004519">
    <property type="term" value="F:endonuclease activity"/>
    <property type="evidence" value="ECO:0007669"/>
    <property type="project" value="UniProtKB-KW"/>
</dbReference>
<organism evidence="5 6">
    <name type="scientific">Popillia japonica</name>
    <name type="common">Japanese beetle</name>
    <dbReference type="NCBI Taxonomy" id="7064"/>
    <lineage>
        <taxon>Eukaryota</taxon>
        <taxon>Metazoa</taxon>
        <taxon>Ecdysozoa</taxon>
        <taxon>Arthropoda</taxon>
        <taxon>Hexapoda</taxon>
        <taxon>Insecta</taxon>
        <taxon>Pterygota</taxon>
        <taxon>Neoptera</taxon>
        <taxon>Endopterygota</taxon>
        <taxon>Coleoptera</taxon>
        <taxon>Polyphaga</taxon>
        <taxon>Scarabaeiformia</taxon>
        <taxon>Scarabaeidae</taxon>
        <taxon>Rutelinae</taxon>
        <taxon>Popillia</taxon>
    </lineage>
</organism>
<dbReference type="PANTHER" id="PTHR37984:SF5">
    <property type="entry name" value="PROTEIN NYNRIN-LIKE"/>
    <property type="match status" value="1"/>
</dbReference>
<dbReference type="SUPFAM" id="SSF56672">
    <property type="entry name" value="DNA/RNA polymerases"/>
    <property type="match status" value="1"/>
</dbReference>
<dbReference type="SUPFAM" id="SSF50630">
    <property type="entry name" value="Acid proteases"/>
    <property type="match status" value="1"/>
</dbReference>
<keyword evidence="1" id="KW-0808">Transferase</keyword>
<keyword evidence="3" id="KW-0540">Nuclease</keyword>
<dbReference type="AlphaFoldDB" id="A0AAW1LBP0"/>
<gene>
    <name evidence="5" type="ORF">QE152_g13733</name>
</gene>
<evidence type="ECO:0000313" key="6">
    <source>
        <dbReference type="Proteomes" id="UP001458880"/>
    </source>
</evidence>
<evidence type="ECO:0000313" key="5">
    <source>
        <dbReference type="EMBL" id="KAK9731333.1"/>
    </source>
</evidence>
<proteinExistence type="predicted"/>
<evidence type="ECO:0000256" key="1">
    <source>
        <dbReference type="ARBA" id="ARBA00022679"/>
    </source>
</evidence>
<dbReference type="Gene3D" id="2.40.70.10">
    <property type="entry name" value="Acid Proteases"/>
    <property type="match status" value="2"/>
</dbReference>
<evidence type="ECO:0008006" key="7">
    <source>
        <dbReference type="Google" id="ProtNLM"/>
    </source>
</evidence>
<comment type="caution">
    <text evidence="5">The sequence shown here is derived from an EMBL/GenBank/DDBJ whole genome shotgun (WGS) entry which is preliminary data.</text>
</comment>
<keyword evidence="2" id="KW-0548">Nucleotidyltransferase</keyword>
<name>A0AAW1LBP0_POPJA</name>
<evidence type="ECO:0000256" key="2">
    <source>
        <dbReference type="ARBA" id="ARBA00022695"/>
    </source>
</evidence>
<dbReference type="GO" id="GO:0016779">
    <property type="term" value="F:nucleotidyltransferase activity"/>
    <property type="evidence" value="ECO:0007669"/>
    <property type="project" value="UniProtKB-KW"/>
</dbReference>
<dbReference type="Gene3D" id="3.10.10.10">
    <property type="entry name" value="HIV Type 1 Reverse Transcriptase, subunit A, domain 1"/>
    <property type="match status" value="1"/>
</dbReference>
<dbReference type="Proteomes" id="UP001458880">
    <property type="component" value="Unassembled WGS sequence"/>
</dbReference>
<dbReference type="GO" id="GO:0071897">
    <property type="term" value="P:DNA biosynthetic process"/>
    <property type="evidence" value="ECO:0007669"/>
    <property type="project" value="UniProtKB-ARBA"/>
</dbReference>